<accession>A0A151I6U2</accession>
<dbReference type="SMART" id="SM00595">
    <property type="entry name" value="MADF"/>
    <property type="match status" value="1"/>
</dbReference>
<organism evidence="2 3">
    <name type="scientific">Cyphomyrmex costatus</name>
    <dbReference type="NCBI Taxonomy" id="456900"/>
    <lineage>
        <taxon>Eukaryota</taxon>
        <taxon>Metazoa</taxon>
        <taxon>Ecdysozoa</taxon>
        <taxon>Arthropoda</taxon>
        <taxon>Hexapoda</taxon>
        <taxon>Insecta</taxon>
        <taxon>Pterygota</taxon>
        <taxon>Neoptera</taxon>
        <taxon>Endopterygota</taxon>
        <taxon>Hymenoptera</taxon>
        <taxon>Apocrita</taxon>
        <taxon>Aculeata</taxon>
        <taxon>Formicoidea</taxon>
        <taxon>Formicidae</taxon>
        <taxon>Myrmicinae</taxon>
        <taxon>Cyphomyrmex</taxon>
    </lineage>
</organism>
<sequence>MDSNNALFINDILDVNDELYSNCQKTVPETIAGSTDSEHSAKQKEIENIHEDVAEPILQINSLMENIDELFIDLVHDRKSLWDSRLPLKDRINLKRDSLWNEIINTLGGTLTVKVAKQKWKHQGSGAEAGYPLKSTFAHYDRMRFLDDTLNTMPTVNSVRHFANNLTQSSSSSSTDTELFDANINIVDNVGNRMEGLISDTDHSESTVSSTARSNKTEIQLKSEFLELMKTSFPKRDVVDSFVEQLADILRRLPYPKRRTLQRNLMDMAIATEELEEQNKQI</sequence>
<reference evidence="2 3" key="1">
    <citation type="submission" date="2016-03" db="EMBL/GenBank/DDBJ databases">
        <title>Cyphomyrmex costatus WGS genome.</title>
        <authorList>
            <person name="Nygaard S."/>
            <person name="Hu H."/>
            <person name="Boomsma J."/>
            <person name="Zhang G."/>
        </authorList>
    </citation>
    <scope>NUCLEOTIDE SEQUENCE [LARGE SCALE GENOMIC DNA]</scope>
    <source>
        <strain evidence="2">MS0001</strain>
        <tissue evidence="2">Whole body</tissue>
    </source>
</reference>
<dbReference type="AlphaFoldDB" id="A0A151I6U2"/>
<dbReference type="EMBL" id="KQ978464">
    <property type="protein sequence ID" value="KYM93788.1"/>
    <property type="molecule type" value="Genomic_DNA"/>
</dbReference>
<dbReference type="Pfam" id="PF10545">
    <property type="entry name" value="MADF_DNA_bdg"/>
    <property type="match status" value="1"/>
</dbReference>
<keyword evidence="3" id="KW-1185">Reference proteome</keyword>
<dbReference type="InterPro" id="IPR006578">
    <property type="entry name" value="MADF-dom"/>
</dbReference>
<dbReference type="Proteomes" id="UP000078542">
    <property type="component" value="Unassembled WGS sequence"/>
</dbReference>
<proteinExistence type="predicted"/>
<dbReference type="PROSITE" id="PS51029">
    <property type="entry name" value="MADF"/>
    <property type="match status" value="1"/>
</dbReference>
<evidence type="ECO:0000313" key="2">
    <source>
        <dbReference type="EMBL" id="KYM93788.1"/>
    </source>
</evidence>
<protein>
    <recommendedName>
        <fullName evidence="1">MADF domain-containing protein</fullName>
    </recommendedName>
</protein>
<feature type="domain" description="MADF" evidence="1">
    <location>
        <begin position="70"/>
        <end position="151"/>
    </location>
</feature>
<evidence type="ECO:0000313" key="3">
    <source>
        <dbReference type="Proteomes" id="UP000078542"/>
    </source>
</evidence>
<gene>
    <name evidence="2" type="ORF">ALC62_15632</name>
</gene>
<evidence type="ECO:0000259" key="1">
    <source>
        <dbReference type="PROSITE" id="PS51029"/>
    </source>
</evidence>
<name>A0A151I6U2_9HYME</name>